<dbReference type="EMBL" id="MU005573">
    <property type="protein sequence ID" value="KAF2688344.1"/>
    <property type="molecule type" value="Genomic_DNA"/>
</dbReference>
<evidence type="ECO:0000256" key="1">
    <source>
        <dbReference type="SAM" id="MobiDB-lite"/>
    </source>
</evidence>
<proteinExistence type="predicted"/>
<protein>
    <submittedName>
        <fullName evidence="2">Uncharacterized protein</fullName>
    </submittedName>
</protein>
<feature type="region of interest" description="Disordered" evidence="1">
    <location>
        <begin position="15"/>
        <end position="48"/>
    </location>
</feature>
<reference evidence="2" key="1">
    <citation type="journal article" date="2020" name="Stud. Mycol.">
        <title>101 Dothideomycetes genomes: a test case for predicting lifestyles and emergence of pathogens.</title>
        <authorList>
            <person name="Haridas S."/>
            <person name="Albert R."/>
            <person name="Binder M."/>
            <person name="Bloem J."/>
            <person name="Labutti K."/>
            <person name="Salamov A."/>
            <person name="Andreopoulos B."/>
            <person name="Baker S."/>
            <person name="Barry K."/>
            <person name="Bills G."/>
            <person name="Bluhm B."/>
            <person name="Cannon C."/>
            <person name="Castanera R."/>
            <person name="Culley D."/>
            <person name="Daum C."/>
            <person name="Ezra D."/>
            <person name="Gonzalez J."/>
            <person name="Henrissat B."/>
            <person name="Kuo A."/>
            <person name="Liang C."/>
            <person name="Lipzen A."/>
            <person name="Lutzoni F."/>
            <person name="Magnuson J."/>
            <person name="Mondo S."/>
            <person name="Nolan M."/>
            <person name="Ohm R."/>
            <person name="Pangilinan J."/>
            <person name="Park H.-J."/>
            <person name="Ramirez L."/>
            <person name="Alfaro M."/>
            <person name="Sun H."/>
            <person name="Tritt A."/>
            <person name="Yoshinaga Y."/>
            <person name="Zwiers L.-H."/>
            <person name="Turgeon B."/>
            <person name="Goodwin S."/>
            <person name="Spatafora J."/>
            <person name="Crous P."/>
            <person name="Grigoriev I."/>
        </authorList>
    </citation>
    <scope>NUCLEOTIDE SEQUENCE</scope>
    <source>
        <strain evidence="2">CBS 122367</strain>
    </source>
</reference>
<accession>A0A6G1JCQ2</accession>
<evidence type="ECO:0000313" key="3">
    <source>
        <dbReference type="Proteomes" id="UP000799291"/>
    </source>
</evidence>
<keyword evidence="3" id="KW-1185">Reference proteome</keyword>
<feature type="compositionally biased region" description="Basic and acidic residues" evidence="1">
    <location>
        <begin position="18"/>
        <end position="37"/>
    </location>
</feature>
<gene>
    <name evidence="2" type="ORF">K458DRAFT_400552</name>
</gene>
<organism evidence="2 3">
    <name type="scientific">Lentithecium fluviatile CBS 122367</name>
    <dbReference type="NCBI Taxonomy" id="1168545"/>
    <lineage>
        <taxon>Eukaryota</taxon>
        <taxon>Fungi</taxon>
        <taxon>Dikarya</taxon>
        <taxon>Ascomycota</taxon>
        <taxon>Pezizomycotina</taxon>
        <taxon>Dothideomycetes</taxon>
        <taxon>Pleosporomycetidae</taxon>
        <taxon>Pleosporales</taxon>
        <taxon>Massarineae</taxon>
        <taxon>Lentitheciaceae</taxon>
        <taxon>Lentithecium</taxon>
    </lineage>
</organism>
<name>A0A6G1JCQ2_9PLEO</name>
<evidence type="ECO:0000313" key="2">
    <source>
        <dbReference type="EMBL" id="KAF2688344.1"/>
    </source>
</evidence>
<dbReference type="Proteomes" id="UP000799291">
    <property type="component" value="Unassembled WGS sequence"/>
</dbReference>
<sequence>MDRIQAKLLGKNVLGNKAAEDSGGRTAPEEGYRERVRATGSKLRASSSPIAPGDILARATGMDPAAPPTAAPTTPMASTILPVTATTARVVVTCPLALIAAAGPSTVAALTVAALTAETVVIAWSPLDTIDMPKAGSKAMPPVARTAVPCSDHHFDEFREKR</sequence>
<dbReference type="AlphaFoldDB" id="A0A6G1JCQ2"/>